<dbReference type="SUPFAM" id="SSF50630">
    <property type="entry name" value="Acid proteases"/>
    <property type="match status" value="1"/>
</dbReference>
<evidence type="ECO:0000313" key="9">
    <source>
        <dbReference type="EMBL" id="CCE78214.1"/>
    </source>
</evidence>
<dbReference type="Pfam" id="PF00026">
    <property type="entry name" value="Asp"/>
    <property type="match status" value="1"/>
</dbReference>
<comment type="similarity">
    <text evidence="1 5">Belongs to the peptidase A1 family.</text>
</comment>
<gene>
    <name evidence="9" type="primary">Piso0_000831</name>
    <name evidence="9" type="ORF">GNLVRS01_PISO0C04974g</name>
</gene>
<keyword evidence="3 5" id="KW-0064">Aspartyl protease</keyword>
<dbReference type="Gene3D" id="2.40.70.10">
    <property type="entry name" value="Acid Proteases"/>
    <property type="match status" value="2"/>
</dbReference>
<feature type="region of interest" description="Disordered" evidence="6">
    <location>
        <begin position="66"/>
        <end position="96"/>
    </location>
</feature>
<dbReference type="Proteomes" id="UP000005222">
    <property type="component" value="Chromosome C"/>
</dbReference>
<dbReference type="GO" id="GO:0006508">
    <property type="term" value="P:proteolysis"/>
    <property type="evidence" value="ECO:0007669"/>
    <property type="project" value="UniProtKB-KW"/>
</dbReference>
<feature type="signal peptide" evidence="7">
    <location>
        <begin position="1"/>
        <end position="19"/>
    </location>
</feature>
<feature type="compositionally biased region" description="Low complexity" evidence="6">
    <location>
        <begin position="80"/>
        <end position="89"/>
    </location>
</feature>
<dbReference type="GO" id="GO:0005576">
    <property type="term" value="C:extracellular region"/>
    <property type="evidence" value="ECO:0007669"/>
    <property type="project" value="UniProtKB-ARBA"/>
</dbReference>
<dbReference type="OrthoDB" id="771136at2759"/>
<protein>
    <submittedName>
        <fullName evidence="9">Piso0_000831 protein</fullName>
    </submittedName>
</protein>
<feature type="domain" description="Peptidase A1" evidence="8">
    <location>
        <begin position="37"/>
        <end position="355"/>
    </location>
</feature>
<keyword evidence="4" id="KW-1015">Disulfide bond</keyword>
<dbReference type="PRINTS" id="PR00792">
    <property type="entry name" value="PEPSIN"/>
</dbReference>
<dbReference type="STRING" id="559304.G8YRM7"/>
<evidence type="ECO:0000256" key="5">
    <source>
        <dbReference type="RuleBase" id="RU000454"/>
    </source>
</evidence>
<proteinExistence type="inferred from homology"/>
<feature type="chain" id="PRO_5003519179" evidence="7">
    <location>
        <begin position="20"/>
        <end position="424"/>
    </location>
</feature>
<dbReference type="HOGENOM" id="CLU_630035_0_0_1"/>
<accession>G8YRM7</accession>
<sequence>MLVKVVCAWALAGAQGVFAAKDTVHIPLRYVDSMYLVESVAVAGSGRPLQNVLLDTGSSDLVLGENAWPGGAEDGQNRTNNSSGSGNDSDVYKSQYGSSGPLELTKVTTSLSGTGWNLARAIAGVANESEIDGFWGVFGIGYRTIEAMDQYDNFPIEAKKQGLIARNAYALDGNPVRPSILFGGIDTSAYSGTLMKTSINYEVGPTRARSYITAIVVTVNDVSAVSGSQKIPLSQERLIYTLDSACNGWVVPQRIYNNLISALGGPSFVSNDTAFFEHDALSQVSLTFNITGFEVHVPLPDLFDEYTTRNGSVYVSLLLSTVDIGKNSYEGTLPNAVFKYMYTVFDLDDDHVFIASLRPYMQRGGAAVSALSGRSYPVPTKLASAYHSSYTKMYTESLDVSVSTSFAWNSTSSSHAPSLSTSIA</sequence>
<name>G8YRM7_PICSO</name>
<keyword evidence="2 7" id="KW-0732">Signal</keyword>
<dbReference type="InterPro" id="IPR001969">
    <property type="entry name" value="Aspartic_peptidase_AS"/>
</dbReference>
<evidence type="ECO:0000256" key="1">
    <source>
        <dbReference type="ARBA" id="ARBA00007447"/>
    </source>
</evidence>
<dbReference type="eggNOG" id="KOG1339">
    <property type="taxonomic scope" value="Eukaryota"/>
</dbReference>
<evidence type="ECO:0000256" key="6">
    <source>
        <dbReference type="SAM" id="MobiDB-lite"/>
    </source>
</evidence>
<dbReference type="PANTHER" id="PTHR47966">
    <property type="entry name" value="BETA-SITE APP-CLEAVING ENZYME, ISOFORM A-RELATED"/>
    <property type="match status" value="1"/>
</dbReference>
<reference evidence="9 10" key="1">
    <citation type="journal article" date="2012" name="G3 (Bethesda)">
        <title>Pichia sorbitophila, an interspecies yeast hybrid reveals early steps of genome resolution following polyploidization.</title>
        <authorList>
            <person name="Leh Louis V."/>
            <person name="Despons L."/>
            <person name="Friedrich A."/>
            <person name="Martin T."/>
            <person name="Durrens P."/>
            <person name="Casaregola S."/>
            <person name="Neuveglise C."/>
            <person name="Fairhead C."/>
            <person name="Marck C."/>
            <person name="Cruz J.A."/>
            <person name="Straub M.L."/>
            <person name="Kugler V."/>
            <person name="Sacerdot C."/>
            <person name="Uzunov Z."/>
            <person name="Thierry A."/>
            <person name="Weiss S."/>
            <person name="Bleykasten C."/>
            <person name="De Montigny J."/>
            <person name="Jacques N."/>
            <person name="Jung P."/>
            <person name="Lemaire M."/>
            <person name="Mallet S."/>
            <person name="Morel G."/>
            <person name="Richard G.F."/>
            <person name="Sarkar A."/>
            <person name="Savel G."/>
            <person name="Schacherer J."/>
            <person name="Seret M.L."/>
            <person name="Talla E."/>
            <person name="Samson G."/>
            <person name="Jubin C."/>
            <person name="Poulain J."/>
            <person name="Vacherie B."/>
            <person name="Barbe V."/>
            <person name="Pelletier E."/>
            <person name="Sherman D.J."/>
            <person name="Westhof E."/>
            <person name="Weissenbach J."/>
            <person name="Baret P.V."/>
            <person name="Wincker P."/>
            <person name="Gaillardin C."/>
            <person name="Dujon B."/>
            <person name="Souciet J.L."/>
        </authorList>
    </citation>
    <scope>NUCLEOTIDE SEQUENCE [LARGE SCALE GENOMIC DNA]</scope>
    <source>
        <strain evidence="10">ATCC MYA-4447 / BCRC 22081 / CBS 7064 / NBRC 10061 / NRRL Y-12695</strain>
    </source>
</reference>
<dbReference type="InParanoid" id="G8YRM7"/>
<dbReference type="PROSITE" id="PS00141">
    <property type="entry name" value="ASP_PROTEASE"/>
    <property type="match status" value="1"/>
</dbReference>
<dbReference type="InterPro" id="IPR021109">
    <property type="entry name" value="Peptidase_aspartic_dom_sf"/>
</dbReference>
<evidence type="ECO:0000259" key="8">
    <source>
        <dbReference type="PROSITE" id="PS51767"/>
    </source>
</evidence>
<dbReference type="GO" id="GO:0004190">
    <property type="term" value="F:aspartic-type endopeptidase activity"/>
    <property type="evidence" value="ECO:0007669"/>
    <property type="project" value="UniProtKB-KW"/>
</dbReference>
<keyword evidence="10" id="KW-1185">Reference proteome</keyword>
<keyword evidence="5" id="KW-0378">Hydrolase</keyword>
<keyword evidence="5" id="KW-0645">Protease</keyword>
<evidence type="ECO:0000256" key="3">
    <source>
        <dbReference type="ARBA" id="ARBA00022750"/>
    </source>
</evidence>
<dbReference type="PROSITE" id="PS51767">
    <property type="entry name" value="PEPTIDASE_A1"/>
    <property type="match status" value="1"/>
</dbReference>
<dbReference type="PANTHER" id="PTHR47966:SF51">
    <property type="entry name" value="BETA-SITE APP-CLEAVING ENZYME, ISOFORM A-RELATED"/>
    <property type="match status" value="1"/>
</dbReference>
<dbReference type="AlphaFoldDB" id="G8YRM7"/>
<evidence type="ECO:0000256" key="2">
    <source>
        <dbReference type="ARBA" id="ARBA00022729"/>
    </source>
</evidence>
<evidence type="ECO:0000256" key="4">
    <source>
        <dbReference type="ARBA" id="ARBA00023157"/>
    </source>
</evidence>
<dbReference type="InterPro" id="IPR001461">
    <property type="entry name" value="Aspartic_peptidase_A1"/>
</dbReference>
<organism evidence="9 10">
    <name type="scientific">Pichia sorbitophila (strain ATCC MYA-4447 / BCRC 22081 / CBS 7064 / NBRC 10061 / NRRL Y-12695)</name>
    <name type="common">Hybrid yeast</name>
    <dbReference type="NCBI Taxonomy" id="559304"/>
    <lineage>
        <taxon>Eukaryota</taxon>
        <taxon>Fungi</taxon>
        <taxon>Dikarya</taxon>
        <taxon>Ascomycota</taxon>
        <taxon>Saccharomycotina</taxon>
        <taxon>Pichiomycetes</taxon>
        <taxon>Debaryomycetaceae</taxon>
        <taxon>Millerozyma</taxon>
    </lineage>
</organism>
<dbReference type="EMBL" id="FO082057">
    <property type="protein sequence ID" value="CCE78214.1"/>
    <property type="molecule type" value="Genomic_DNA"/>
</dbReference>
<dbReference type="InterPro" id="IPR033121">
    <property type="entry name" value="PEPTIDASE_A1"/>
</dbReference>
<evidence type="ECO:0000313" key="10">
    <source>
        <dbReference type="Proteomes" id="UP000005222"/>
    </source>
</evidence>
<evidence type="ECO:0000256" key="7">
    <source>
        <dbReference type="SAM" id="SignalP"/>
    </source>
</evidence>